<reference evidence="1 3" key="1">
    <citation type="submission" date="2019-03" db="EMBL/GenBank/DDBJ databases">
        <title>Diversity of the mouse oral microbiome.</title>
        <authorList>
            <person name="Joseph S."/>
            <person name="Aduse-Opoku J."/>
            <person name="Curtis M."/>
            <person name="Wade W."/>
            <person name="Hashim A."/>
        </authorList>
    </citation>
    <scope>NUCLEOTIDE SEQUENCE [LARGE SCALE GENOMIC DNA]</scope>
    <source>
        <strain evidence="1 3">P2318</strain>
    </source>
</reference>
<accession>A0A4S2B403</accession>
<dbReference type="Proteomes" id="UP000298073">
    <property type="component" value="Unassembled WGS sequence"/>
</dbReference>
<organism evidence="2 4">
    <name type="scientific">Bacteroides acidifaciens</name>
    <dbReference type="NCBI Taxonomy" id="85831"/>
    <lineage>
        <taxon>Bacteria</taxon>
        <taxon>Pseudomonadati</taxon>
        <taxon>Bacteroidota</taxon>
        <taxon>Bacteroidia</taxon>
        <taxon>Bacteroidales</taxon>
        <taxon>Bacteroidaceae</taxon>
        <taxon>Bacteroides</taxon>
    </lineage>
</organism>
<dbReference type="AlphaFoldDB" id="A0A4S2B403"/>
<sequence length="65" mass="7415">MKAEALRPGFSSFKATFRLDIDSFPFNPPLEHCKAKLSDKGQKTAKSAYLSKNMNHSYPLQTYFL</sequence>
<gene>
    <name evidence="1" type="ORF">E4T97_10785</name>
    <name evidence="2" type="ORF">E5356_00895</name>
</gene>
<keyword evidence="4" id="KW-1185">Reference proteome</keyword>
<proteinExistence type="predicted"/>
<dbReference type="EMBL" id="SPPV01000021">
    <property type="protein sequence ID" value="TFU49256.1"/>
    <property type="molecule type" value="Genomic_DNA"/>
</dbReference>
<dbReference type="EMBL" id="SRZA01000001">
    <property type="protein sequence ID" value="TGY08818.1"/>
    <property type="molecule type" value="Genomic_DNA"/>
</dbReference>
<evidence type="ECO:0000313" key="4">
    <source>
        <dbReference type="Proteomes" id="UP000305751"/>
    </source>
</evidence>
<comment type="caution">
    <text evidence="2">The sequence shown here is derived from an EMBL/GenBank/DDBJ whole genome shotgun (WGS) entry which is preliminary data.</text>
</comment>
<evidence type="ECO:0000313" key="1">
    <source>
        <dbReference type="EMBL" id="TFU49256.1"/>
    </source>
</evidence>
<reference evidence="2 4" key="2">
    <citation type="submission" date="2019-04" db="EMBL/GenBank/DDBJ databases">
        <title>Microbes associate with the intestines of laboratory mice.</title>
        <authorList>
            <person name="Navarre W."/>
            <person name="Wong E."/>
            <person name="Huang K."/>
            <person name="Tropini C."/>
            <person name="Ng K."/>
            <person name="Yu B."/>
        </authorList>
    </citation>
    <scope>NUCLEOTIDE SEQUENCE [LARGE SCALE GENOMIC DNA]</scope>
    <source>
        <strain evidence="2 4">NM70_E10</strain>
    </source>
</reference>
<evidence type="ECO:0000313" key="2">
    <source>
        <dbReference type="EMBL" id="TGY08818.1"/>
    </source>
</evidence>
<dbReference type="RefSeq" id="WP_135037917.1">
    <property type="nucleotide sequence ID" value="NZ_BLLS01000237.1"/>
</dbReference>
<protein>
    <submittedName>
        <fullName evidence="2">Uncharacterized protein</fullName>
    </submittedName>
</protein>
<evidence type="ECO:0000313" key="3">
    <source>
        <dbReference type="Proteomes" id="UP000298073"/>
    </source>
</evidence>
<dbReference type="Proteomes" id="UP000305751">
    <property type="component" value="Unassembled WGS sequence"/>
</dbReference>
<name>A0A4S2B403_9BACE</name>